<dbReference type="Proteomes" id="UP000823915">
    <property type="component" value="Unassembled WGS sequence"/>
</dbReference>
<comment type="caution">
    <text evidence="1">The sequence shown here is derived from an EMBL/GenBank/DDBJ whole genome shotgun (WGS) entry which is preliminary data.</text>
</comment>
<reference evidence="1" key="1">
    <citation type="journal article" date="2021" name="PeerJ">
        <title>Extensive microbial diversity within the chicken gut microbiome revealed by metagenomics and culture.</title>
        <authorList>
            <person name="Gilroy R."/>
            <person name="Ravi A."/>
            <person name="Getino M."/>
            <person name="Pursley I."/>
            <person name="Horton D.L."/>
            <person name="Alikhan N.F."/>
            <person name="Baker D."/>
            <person name="Gharbi K."/>
            <person name="Hall N."/>
            <person name="Watson M."/>
            <person name="Adriaenssens E.M."/>
            <person name="Foster-Nyarko E."/>
            <person name="Jarju S."/>
            <person name="Secka A."/>
            <person name="Antonio M."/>
            <person name="Oren A."/>
            <person name="Chaudhuri R.R."/>
            <person name="La Ragione R."/>
            <person name="Hildebrand F."/>
            <person name="Pallen M.J."/>
        </authorList>
    </citation>
    <scope>NUCLEOTIDE SEQUENCE</scope>
    <source>
        <strain evidence="1">1282</strain>
    </source>
</reference>
<reference evidence="1" key="2">
    <citation type="submission" date="2021-04" db="EMBL/GenBank/DDBJ databases">
        <authorList>
            <person name="Gilroy R."/>
        </authorList>
    </citation>
    <scope>NUCLEOTIDE SEQUENCE</scope>
    <source>
        <strain evidence="1">1282</strain>
    </source>
</reference>
<sequence>MVVAAAPPYAFVCDGKRRPLQRPKRKKQFHLAATGTILSEEALRTDRQIRSALRPFRERAGNM</sequence>
<evidence type="ECO:0000313" key="1">
    <source>
        <dbReference type="EMBL" id="HIY26741.1"/>
    </source>
</evidence>
<proteinExistence type="predicted"/>
<name>A0A9D2C167_9FIRM</name>
<dbReference type="EMBL" id="DXDU01000101">
    <property type="protein sequence ID" value="HIY26741.1"/>
    <property type="molecule type" value="Genomic_DNA"/>
</dbReference>
<protein>
    <submittedName>
        <fullName evidence="1">Uncharacterized protein</fullName>
    </submittedName>
</protein>
<accession>A0A9D2C167</accession>
<dbReference type="AlphaFoldDB" id="A0A9D2C167"/>
<gene>
    <name evidence="1" type="ORF">H9838_06155</name>
</gene>
<organism evidence="1 2">
    <name type="scientific">Candidatus Acutalibacter pullistercoris</name>
    <dbReference type="NCBI Taxonomy" id="2838418"/>
    <lineage>
        <taxon>Bacteria</taxon>
        <taxon>Bacillati</taxon>
        <taxon>Bacillota</taxon>
        <taxon>Clostridia</taxon>
        <taxon>Eubacteriales</taxon>
        <taxon>Acutalibacteraceae</taxon>
        <taxon>Acutalibacter</taxon>
    </lineage>
</organism>
<evidence type="ECO:0000313" key="2">
    <source>
        <dbReference type="Proteomes" id="UP000823915"/>
    </source>
</evidence>